<evidence type="ECO:0000256" key="3">
    <source>
        <dbReference type="ARBA" id="ARBA00004733"/>
    </source>
</evidence>
<dbReference type="Gene3D" id="3.40.50.1100">
    <property type="match status" value="2"/>
</dbReference>
<keyword evidence="7 12" id="KW-0822">Tryptophan biosynthesis</keyword>
<dbReference type="Proteomes" id="UP000193040">
    <property type="component" value="Unassembled WGS sequence"/>
</dbReference>
<keyword evidence="9 12" id="KW-0057">Aromatic amino acid biosynthesis</keyword>
<dbReference type="SUPFAM" id="SSF53686">
    <property type="entry name" value="Tryptophan synthase beta subunit-like PLP-dependent enzymes"/>
    <property type="match status" value="1"/>
</dbReference>
<dbReference type="GO" id="GO:0030170">
    <property type="term" value="F:pyridoxal phosphate binding"/>
    <property type="evidence" value="ECO:0007669"/>
    <property type="project" value="InterPro"/>
</dbReference>
<dbReference type="UniPathway" id="UPA00035">
    <property type="reaction ID" value="UER00044"/>
</dbReference>
<evidence type="ECO:0000256" key="9">
    <source>
        <dbReference type="ARBA" id="ARBA00023141"/>
    </source>
</evidence>
<dbReference type="NCBIfam" id="TIGR01415">
    <property type="entry name" value="trpB_rel"/>
    <property type="match status" value="1"/>
</dbReference>
<keyword evidence="10 12" id="KW-0456">Lyase</keyword>
<dbReference type="GO" id="GO:0004834">
    <property type="term" value="F:tryptophan synthase activity"/>
    <property type="evidence" value="ECO:0007669"/>
    <property type="project" value="UniProtKB-UniRule"/>
</dbReference>
<evidence type="ECO:0000256" key="8">
    <source>
        <dbReference type="ARBA" id="ARBA00022898"/>
    </source>
</evidence>
<dbReference type="AlphaFoldDB" id="A0A1X0YDH8"/>
<dbReference type="Pfam" id="PF00291">
    <property type="entry name" value="PALP"/>
    <property type="match status" value="1"/>
</dbReference>
<comment type="caution">
    <text evidence="14">The sequence shown here is derived from an EMBL/GenBank/DDBJ whole genome shotgun (WGS) entry which is preliminary data.</text>
</comment>
<evidence type="ECO:0000256" key="11">
    <source>
        <dbReference type="ARBA" id="ARBA00049047"/>
    </source>
</evidence>
<evidence type="ECO:0000259" key="13">
    <source>
        <dbReference type="Pfam" id="PF00291"/>
    </source>
</evidence>
<dbReference type="InterPro" id="IPR023026">
    <property type="entry name" value="Trp_synth_beta/beta-like"/>
</dbReference>
<evidence type="ECO:0000256" key="5">
    <source>
        <dbReference type="ARBA" id="ARBA00011270"/>
    </source>
</evidence>
<evidence type="ECO:0000313" key="15">
    <source>
        <dbReference type="Proteomes" id="UP000193040"/>
    </source>
</evidence>
<proteinExistence type="inferred from homology"/>
<dbReference type="GO" id="GO:0005737">
    <property type="term" value="C:cytoplasm"/>
    <property type="evidence" value="ECO:0007669"/>
    <property type="project" value="TreeGrafter"/>
</dbReference>
<dbReference type="PIRSF" id="PIRSF001413">
    <property type="entry name" value="Trp_syn_beta"/>
    <property type="match status" value="1"/>
</dbReference>
<dbReference type="PROSITE" id="PS00168">
    <property type="entry name" value="TRP_SYNTHASE_BETA"/>
    <property type="match status" value="1"/>
</dbReference>
<dbReference type="InterPro" id="IPR001926">
    <property type="entry name" value="TrpB-like_PALP"/>
</dbReference>
<reference evidence="14 15" key="1">
    <citation type="submission" date="2017-03" db="EMBL/GenBank/DDBJ databases">
        <title>Genomic insights into Mycobacterium simiae human colonization.</title>
        <authorList>
            <person name="Steffani J.L."/>
            <person name="Brunck M.E."/>
            <person name="Cruz E."/>
            <person name="Montiel R."/>
            <person name="Barona F."/>
        </authorList>
    </citation>
    <scope>NUCLEOTIDE SEQUENCE [LARGE SCALE GENOMIC DNA]</scope>
    <source>
        <strain evidence="14 15">MsiGto</strain>
    </source>
</reference>
<dbReference type="STRING" id="1784.VC42_07980"/>
<comment type="similarity">
    <text evidence="4 12">Belongs to the TrpB family.</text>
</comment>
<dbReference type="GO" id="GO:0052684">
    <property type="term" value="F:L-serine hydro-lyase (adding indole, L-tryptophan-forming) activity"/>
    <property type="evidence" value="ECO:0007669"/>
    <property type="project" value="TreeGrafter"/>
</dbReference>
<comment type="catalytic activity">
    <reaction evidence="11 12">
        <text>(1S,2R)-1-C-(indol-3-yl)glycerol 3-phosphate + L-serine = D-glyceraldehyde 3-phosphate + L-tryptophan + H2O</text>
        <dbReference type="Rhea" id="RHEA:10532"/>
        <dbReference type="ChEBI" id="CHEBI:15377"/>
        <dbReference type="ChEBI" id="CHEBI:33384"/>
        <dbReference type="ChEBI" id="CHEBI:57912"/>
        <dbReference type="ChEBI" id="CHEBI:58866"/>
        <dbReference type="ChEBI" id="CHEBI:59776"/>
        <dbReference type="EC" id="4.2.1.20"/>
    </reaction>
</comment>
<dbReference type="PANTHER" id="PTHR48077:SF6">
    <property type="entry name" value="TRYPTOPHAN SYNTHASE"/>
    <property type="match status" value="1"/>
</dbReference>
<evidence type="ECO:0000256" key="12">
    <source>
        <dbReference type="HAMAP-Rule" id="MF_00133"/>
    </source>
</evidence>
<dbReference type="PANTHER" id="PTHR48077">
    <property type="entry name" value="TRYPTOPHAN SYNTHASE-RELATED"/>
    <property type="match status" value="1"/>
</dbReference>
<feature type="modified residue" description="N6-(pyridoxal phosphate)lysine" evidence="12">
    <location>
        <position position="109"/>
    </location>
</feature>
<organism evidence="14 15">
    <name type="scientific">Mycobacterium simiae</name>
    <name type="common">Mycobacterium habana</name>
    <dbReference type="NCBI Taxonomy" id="1784"/>
    <lineage>
        <taxon>Bacteria</taxon>
        <taxon>Bacillati</taxon>
        <taxon>Actinomycetota</taxon>
        <taxon>Actinomycetes</taxon>
        <taxon>Mycobacteriales</taxon>
        <taxon>Mycobacteriaceae</taxon>
        <taxon>Mycobacterium</taxon>
        <taxon>Mycobacterium simiae complex</taxon>
    </lineage>
</organism>
<dbReference type="EC" id="4.2.1.20" evidence="12"/>
<evidence type="ECO:0000313" key="14">
    <source>
        <dbReference type="EMBL" id="ORJ63169.1"/>
    </source>
</evidence>
<sequence length="432" mass="47199">MRYVLKPEQMPSAWFNVLPCLPAPLAAPRHPFLDRDVDPADLAELFPAALIDQEMSAESWIDMPGPVLDILRLWRPTPLLRARRLERCLDTPARIYFKDESVSPAGSHKSNTAVAQAYYNKAEGIRRITTETGAGQWGSALSMACQMLGLDCHVFMVAASHRQKPYRRILMETWGAEVIASPSATTDAGRAVRHEHPDSPGSLGIAISEAVEEALLRPDTHYALGSVLNHVLLHQTVIGLEAKQQLELAGETDPDVIIAACGGGSNFAGLALPFLQPHAPEANRPRLIAVEPQSCPSLTEGMLRYESGDTAGLTPRLWMHTIGRDFIPPATHAGGLRYHGAAPIVSNLVQHHWIEAVAYPQASVLEAAVRFARAEGMIPAPETAHAIRGVIDTALAARRTQQQTVILFNYSGHGLLDLAAYDDYFHDRLPDE</sequence>
<dbReference type="InterPro" id="IPR006653">
    <property type="entry name" value="Trp_synth_b_CS"/>
</dbReference>
<keyword evidence="15" id="KW-1185">Reference proteome</keyword>
<name>A0A1X0YDH8_MYCSI</name>
<keyword evidence="6 12" id="KW-0028">Amino-acid biosynthesis</keyword>
<accession>A0A1X0YDH8</accession>
<comment type="function">
    <text evidence="2 12">The beta subunit is responsible for the synthesis of L-tryptophan from indole and L-serine.</text>
</comment>
<gene>
    <name evidence="12" type="primary">trpB</name>
    <name evidence="14" type="ORF">B5M45_05610</name>
</gene>
<evidence type="ECO:0000256" key="10">
    <source>
        <dbReference type="ARBA" id="ARBA00023239"/>
    </source>
</evidence>
<dbReference type="NCBIfam" id="NF009057">
    <property type="entry name" value="PRK12391.1"/>
    <property type="match status" value="1"/>
</dbReference>
<protein>
    <recommendedName>
        <fullName evidence="12">Tryptophan synthase beta chain</fullName>
        <ecNumber evidence="12">4.2.1.20</ecNumber>
    </recommendedName>
</protein>
<dbReference type="InterPro" id="IPR006316">
    <property type="entry name" value="Trp_synth_b-like"/>
</dbReference>
<evidence type="ECO:0000256" key="6">
    <source>
        <dbReference type="ARBA" id="ARBA00022605"/>
    </source>
</evidence>
<dbReference type="InterPro" id="IPR036052">
    <property type="entry name" value="TrpB-like_PALP_sf"/>
</dbReference>
<comment type="cofactor">
    <cofactor evidence="1 12">
        <name>pyridoxal 5'-phosphate</name>
        <dbReference type="ChEBI" id="CHEBI:597326"/>
    </cofactor>
</comment>
<dbReference type="PIRSF" id="PIRSF500824">
    <property type="entry name" value="TrpB_prok"/>
    <property type="match status" value="1"/>
</dbReference>
<evidence type="ECO:0000256" key="7">
    <source>
        <dbReference type="ARBA" id="ARBA00022822"/>
    </source>
</evidence>
<feature type="domain" description="Tryptophan synthase beta chain-like PALP" evidence="13">
    <location>
        <begin position="72"/>
        <end position="408"/>
    </location>
</feature>
<comment type="pathway">
    <text evidence="3 12">Amino-acid biosynthesis; L-tryptophan biosynthesis; L-tryptophan from chorismate: step 5/5.</text>
</comment>
<dbReference type="EMBL" id="MZZM01000011">
    <property type="protein sequence ID" value="ORJ63169.1"/>
    <property type="molecule type" value="Genomic_DNA"/>
</dbReference>
<evidence type="ECO:0000256" key="1">
    <source>
        <dbReference type="ARBA" id="ARBA00001933"/>
    </source>
</evidence>
<comment type="subunit">
    <text evidence="5 12">Tetramer of two alpha and two beta chains.</text>
</comment>
<dbReference type="HAMAP" id="MF_00133">
    <property type="entry name" value="Trp_synth_beta"/>
    <property type="match status" value="1"/>
</dbReference>
<evidence type="ECO:0000256" key="2">
    <source>
        <dbReference type="ARBA" id="ARBA00002786"/>
    </source>
</evidence>
<evidence type="ECO:0000256" key="4">
    <source>
        <dbReference type="ARBA" id="ARBA00009982"/>
    </source>
</evidence>
<keyword evidence="8 12" id="KW-0663">Pyridoxal phosphate</keyword>